<evidence type="ECO:0000313" key="4">
    <source>
        <dbReference type="EMBL" id="KAK0515094.1"/>
    </source>
</evidence>
<dbReference type="InterPro" id="IPR011009">
    <property type="entry name" value="Kinase-like_dom_sf"/>
</dbReference>
<name>A0AA39R7G4_9LECA</name>
<dbReference type="Pfam" id="PF14479">
    <property type="entry name" value="HeLo"/>
    <property type="match status" value="1"/>
</dbReference>
<comment type="caution">
    <text evidence="4">The sequence shown here is derived from an EMBL/GenBank/DDBJ whole genome shotgun (WGS) entry which is preliminary data.</text>
</comment>
<reference evidence="4" key="1">
    <citation type="submission" date="2023-03" db="EMBL/GenBank/DDBJ databases">
        <title>Complete genome of Cladonia borealis.</title>
        <authorList>
            <person name="Park H."/>
        </authorList>
    </citation>
    <scope>NUCLEOTIDE SEQUENCE</scope>
    <source>
        <strain evidence="4">ANT050790</strain>
    </source>
</reference>
<feature type="signal peptide" evidence="2">
    <location>
        <begin position="1"/>
        <end position="27"/>
    </location>
</feature>
<dbReference type="GO" id="GO:0005524">
    <property type="term" value="F:ATP binding"/>
    <property type="evidence" value="ECO:0007669"/>
    <property type="project" value="InterPro"/>
</dbReference>
<feature type="region of interest" description="Disordered" evidence="1">
    <location>
        <begin position="106"/>
        <end position="129"/>
    </location>
</feature>
<evidence type="ECO:0000256" key="2">
    <source>
        <dbReference type="SAM" id="SignalP"/>
    </source>
</evidence>
<proteinExistence type="predicted"/>
<dbReference type="Gene3D" id="1.10.510.10">
    <property type="entry name" value="Transferase(Phosphotransferase) domain 1"/>
    <property type="match status" value="1"/>
</dbReference>
<accession>A0AA39R7G4</accession>
<dbReference type="PANTHER" id="PTHR37542">
    <property type="entry name" value="HELO DOMAIN-CONTAINING PROTEIN-RELATED"/>
    <property type="match status" value="1"/>
</dbReference>
<evidence type="ECO:0000313" key="5">
    <source>
        <dbReference type="Proteomes" id="UP001166286"/>
    </source>
</evidence>
<dbReference type="PANTHER" id="PTHR37542:SF1">
    <property type="entry name" value="PRION-INHIBITION AND PROPAGATION HELO DOMAIN-CONTAINING PROTEIN"/>
    <property type="match status" value="1"/>
</dbReference>
<dbReference type="SUPFAM" id="SSF56112">
    <property type="entry name" value="Protein kinase-like (PK-like)"/>
    <property type="match status" value="1"/>
</dbReference>
<feature type="domain" description="Protein kinase" evidence="3">
    <location>
        <begin position="274"/>
        <end position="580"/>
    </location>
</feature>
<dbReference type="PROSITE" id="PS50011">
    <property type="entry name" value="PROTEIN_KINASE_DOM"/>
    <property type="match status" value="1"/>
</dbReference>
<dbReference type="GO" id="GO:0004672">
    <property type="term" value="F:protein kinase activity"/>
    <property type="evidence" value="ECO:0007669"/>
    <property type="project" value="InterPro"/>
</dbReference>
<gene>
    <name evidence="4" type="ORF">JMJ35_002473</name>
</gene>
<dbReference type="Pfam" id="PF24476">
    <property type="entry name" value="DUF7580"/>
    <property type="match status" value="1"/>
</dbReference>
<feature type="region of interest" description="Disordered" evidence="1">
    <location>
        <begin position="261"/>
        <end position="283"/>
    </location>
</feature>
<dbReference type="InterPro" id="IPR000719">
    <property type="entry name" value="Prot_kinase_dom"/>
</dbReference>
<dbReference type="InterPro" id="IPR029498">
    <property type="entry name" value="HeLo_dom"/>
</dbReference>
<evidence type="ECO:0000259" key="3">
    <source>
        <dbReference type="PROSITE" id="PS50011"/>
    </source>
</evidence>
<feature type="compositionally biased region" description="Basic and acidic residues" evidence="1">
    <location>
        <begin position="267"/>
        <end position="283"/>
    </location>
</feature>
<dbReference type="InterPro" id="IPR038305">
    <property type="entry name" value="HeLo_sf"/>
</dbReference>
<dbReference type="Gene3D" id="1.20.120.1020">
    <property type="entry name" value="Prion-inhibition and propagation, HeLo domain"/>
    <property type="match status" value="1"/>
</dbReference>
<dbReference type="InterPro" id="IPR056002">
    <property type="entry name" value="DUF7580"/>
</dbReference>
<keyword evidence="2" id="KW-0732">Signal</keyword>
<feature type="compositionally biased region" description="Basic and acidic residues" evidence="1">
    <location>
        <begin position="118"/>
        <end position="129"/>
    </location>
</feature>
<evidence type="ECO:0000256" key="1">
    <source>
        <dbReference type="SAM" id="MobiDB-lite"/>
    </source>
</evidence>
<keyword evidence="5" id="KW-1185">Reference proteome</keyword>
<protein>
    <recommendedName>
        <fullName evidence="3">Protein kinase domain-containing protein</fullName>
    </recommendedName>
</protein>
<organism evidence="4 5">
    <name type="scientific">Cladonia borealis</name>
    <dbReference type="NCBI Taxonomy" id="184061"/>
    <lineage>
        <taxon>Eukaryota</taxon>
        <taxon>Fungi</taxon>
        <taxon>Dikarya</taxon>
        <taxon>Ascomycota</taxon>
        <taxon>Pezizomycotina</taxon>
        <taxon>Lecanoromycetes</taxon>
        <taxon>OSLEUM clade</taxon>
        <taxon>Lecanoromycetidae</taxon>
        <taxon>Lecanorales</taxon>
        <taxon>Lecanorineae</taxon>
        <taxon>Cladoniaceae</taxon>
        <taxon>Cladonia</taxon>
    </lineage>
</organism>
<sequence>MDPITAAGIGLSVASLALQAFAGCVKGYQLFAEARDMPAQYHHLRIRLRIEQERLLNWGEKVGLEQERIKNPSRLLQQNGNLIIDIMLEMQATFRETVIIEGTYAQYDPQPAPEDSTTPDKLRPTTPDKIRPTSMMLEKTLMFLEKVPKKTKSRLTWAMVKRDKFKTLIDKLIGHNTYIEGLLDNVAMEQLQFMQQQTYMAILQLNSNVAELKEISLAMQIRTSTSTPSLHTSSDTSEHDSSRTSFARLADFKAQQIALDEEPSEMEPIKSEKVHVEESDDESRSEAVYQSKRIWIEWKYYDLSTDPRSDWNKTIEKRIKKLAILLSSDKKPEQFGAPHCLGYFNDEEERYGFLYRKPIDVPPETTPTSLHTLLDPASAPSLTKRITLAHSISRSLMYLHSVNWLHKGLRSHNILFFYPPTSQPQYHSPTISGFEYARPDLPDEKTDRPPLSKDNIYRHPHIFRDDASRSQKSHDIYSLGVVLVEIAYWQPIDKIMGIGNADRDLKGVWKVRERLLKEGVLKKVEGFVGEVYARVVRRCLVGGRELGVEEGEDEGGAKVGRKMQAVLAEEIVGKLGGIRV</sequence>
<dbReference type="Proteomes" id="UP001166286">
    <property type="component" value="Unassembled WGS sequence"/>
</dbReference>
<feature type="chain" id="PRO_5041218167" description="Protein kinase domain-containing protein" evidence="2">
    <location>
        <begin position="28"/>
        <end position="580"/>
    </location>
</feature>
<dbReference type="EMBL" id="JAFEKC020000004">
    <property type="protein sequence ID" value="KAK0515094.1"/>
    <property type="molecule type" value="Genomic_DNA"/>
</dbReference>
<dbReference type="AlphaFoldDB" id="A0AA39R7G4"/>